<dbReference type="RefSeq" id="WP_303680750.1">
    <property type="nucleotide sequence ID" value="NZ_LVWG01000011.1"/>
</dbReference>
<dbReference type="InterPro" id="IPR014710">
    <property type="entry name" value="RmlC-like_jellyroll"/>
</dbReference>
<dbReference type="Pfam" id="PF00027">
    <property type="entry name" value="cNMP_binding"/>
    <property type="match status" value="2"/>
</dbReference>
<dbReference type="PANTHER" id="PTHR24567:SF74">
    <property type="entry name" value="HTH-TYPE TRANSCRIPTIONAL REGULATOR ARCR"/>
    <property type="match status" value="1"/>
</dbReference>
<dbReference type="SMART" id="SM00100">
    <property type="entry name" value="cNMP"/>
    <property type="match status" value="2"/>
</dbReference>
<dbReference type="Proteomes" id="UP000076481">
    <property type="component" value="Unassembled WGS sequence"/>
</dbReference>
<sequence>METATVDAFLIGLVSAVSLPLGTLTAMFWRFSNKTLAILMAFGAGALLAALTVDLVVPSLEEGLFPMVASGCIAGSLLYLSLNSVINNRGGFLRKTSTTLSYFNHRREQKFTRLGGTFKRIPFLKDLPEAELRQLAAITRMKEYPPGALLYQKGDTHAKLYIIDEGAVQLLDPRHNMEPFLRLGPGASFSRLAFITGSPNATAARTDGSCTVWSIRQDDFFNILKTTPALREKLSGFLATSNEVKDYLTERQGMDAAGASAWAANAAASVLHAEPVSSARPSIDDRDHRSTELLCGAKRFPVFENMPESIAEDVARHMQWRQYDKGEVIYRFSEYADRLYLIESGSIEMIDQADEDPEPKTLGPGNIFGALSMITGAHHAAAAMAGTDTGLWILKRQDFDALIHRHRELEERLAAFLDSGKAKEYLEHRQNFNPDIATQWTRKALGLLGSSGRSLPTAEEMNAHLRDHKNAPLAIWLGIFLDGIPESLMIGAMMTKMPMISLSLLAGLFLSNYPEALSSSAGMRQQGMRSGNILLIWGSLTLLTGLGAATGNVLFRGADPYLFSLTEGFAAGAMLTVIAETMLPEAYLKGGSVTGLSTLLGFLCALLFKYIGG</sequence>
<feature type="transmembrane region" description="Helical" evidence="1">
    <location>
        <begin position="36"/>
        <end position="57"/>
    </location>
</feature>
<feature type="transmembrane region" description="Helical" evidence="1">
    <location>
        <begin position="63"/>
        <end position="86"/>
    </location>
</feature>
<dbReference type="CDD" id="cd00038">
    <property type="entry name" value="CAP_ED"/>
    <property type="match status" value="2"/>
</dbReference>
<dbReference type="GO" id="GO:0005829">
    <property type="term" value="C:cytosol"/>
    <property type="evidence" value="ECO:0007669"/>
    <property type="project" value="TreeGrafter"/>
</dbReference>
<evidence type="ECO:0000259" key="2">
    <source>
        <dbReference type="PROSITE" id="PS50042"/>
    </source>
</evidence>
<proteinExistence type="predicted"/>
<reference evidence="3 4" key="1">
    <citation type="submission" date="2016-03" db="EMBL/GenBank/DDBJ databases">
        <title>Speciation and ecological success in dimly lit waters: horizontal gene transfer in a green sulfur bacteria bloom unveiled by metagenomic assembly.</title>
        <authorList>
            <person name="Llorens-Mares T."/>
            <person name="Liu Z."/>
            <person name="Allen L.Z."/>
            <person name="Rusch D.B."/>
            <person name="Craig M.T."/>
            <person name="Dupont C.L."/>
            <person name="Bryant D.A."/>
            <person name="Casamayor E.O."/>
        </authorList>
    </citation>
    <scope>NUCLEOTIDE SEQUENCE [LARGE SCALE GENOMIC DNA]</scope>
    <source>
        <strain evidence="3">CIII</strain>
    </source>
</reference>
<dbReference type="SUPFAM" id="SSF51206">
    <property type="entry name" value="cAMP-binding domain-like"/>
    <property type="match status" value="2"/>
</dbReference>
<feature type="transmembrane region" description="Helical" evidence="1">
    <location>
        <begin position="473"/>
        <end position="491"/>
    </location>
</feature>
<evidence type="ECO:0000313" key="4">
    <source>
        <dbReference type="Proteomes" id="UP000076481"/>
    </source>
</evidence>
<keyword evidence="1" id="KW-0472">Membrane</keyword>
<keyword evidence="1" id="KW-1133">Transmembrane helix</keyword>
<feature type="transmembrane region" description="Helical" evidence="1">
    <location>
        <begin position="534"/>
        <end position="555"/>
    </location>
</feature>
<feature type="domain" description="Cyclic nucleotide-binding" evidence="2">
    <location>
        <begin position="302"/>
        <end position="413"/>
    </location>
</feature>
<name>A0A165MD40_PELLU</name>
<dbReference type="Gene3D" id="2.60.120.10">
    <property type="entry name" value="Jelly Rolls"/>
    <property type="match status" value="2"/>
</dbReference>
<dbReference type="InterPro" id="IPR050397">
    <property type="entry name" value="Env_Response_Regulators"/>
</dbReference>
<dbReference type="PANTHER" id="PTHR24567">
    <property type="entry name" value="CRP FAMILY TRANSCRIPTIONAL REGULATORY PROTEIN"/>
    <property type="match status" value="1"/>
</dbReference>
<dbReference type="InterPro" id="IPR018490">
    <property type="entry name" value="cNMP-bd_dom_sf"/>
</dbReference>
<dbReference type="EMBL" id="LVWG01000011">
    <property type="protein sequence ID" value="KZK75103.1"/>
    <property type="molecule type" value="Genomic_DNA"/>
</dbReference>
<organism evidence="3 4">
    <name type="scientific">Pelodictyon luteolum</name>
    <dbReference type="NCBI Taxonomy" id="1100"/>
    <lineage>
        <taxon>Bacteria</taxon>
        <taxon>Pseudomonadati</taxon>
        <taxon>Chlorobiota</taxon>
        <taxon>Chlorobiia</taxon>
        <taxon>Chlorobiales</taxon>
        <taxon>Chlorobiaceae</taxon>
        <taxon>Chlorobium/Pelodictyon group</taxon>
        <taxon>Pelodictyon</taxon>
    </lineage>
</organism>
<dbReference type="GO" id="GO:0003700">
    <property type="term" value="F:DNA-binding transcription factor activity"/>
    <property type="evidence" value="ECO:0007669"/>
    <property type="project" value="TreeGrafter"/>
</dbReference>
<feature type="domain" description="Cyclic nucleotide-binding" evidence="2">
    <location>
        <begin position="123"/>
        <end position="241"/>
    </location>
</feature>
<comment type="caution">
    <text evidence="3">The sequence shown here is derived from an EMBL/GenBank/DDBJ whole genome shotgun (WGS) entry which is preliminary data.</text>
</comment>
<accession>A0A165MD40</accession>
<dbReference type="PROSITE" id="PS50042">
    <property type="entry name" value="CNMP_BINDING_3"/>
    <property type="match status" value="2"/>
</dbReference>
<evidence type="ECO:0000256" key="1">
    <source>
        <dbReference type="SAM" id="Phobius"/>
    </source>
</evidence>
<feature type="transmembrane region" description="Helical" evidence="1">
    <location>
        <begin position="6"/>
        <end position="29"/>
    </location>
</feature>
<evidence type="ECO:0000313" key="3">
    <source>
        <dbReference type="EMBL" id="KZK75103.1"/>
    </source>
</evidence>
<keyword evidence="1" id="KW-0812">Transmembrane</keyword>
<dbReference type="AlphaFoldDB" id="A0A165MD40"/>
<protein>
    <recommendedName>
        <fullName evidence="2">Cyclic nucleotide-binding domain-containing protein</fullName>
    </recommendedName>
</protein>
<feature type="transmembrane region" description="Helical" evidence="1">
    <location>
        <begin position="561"/>
        <end position="579"/>
    </location>
</feature>
<feature type="transmembrane region" description="Helical" evidence="1">
    <location>
        <begin position="591"/>
        <end position="611"/>
    </location>
</feature>
<gene>
    <name evidence="3" type="ORF">A3K90_02955</name>
</gene>
<dbReference type="InterPro" id="IPR000595">
    <property type="entry name" value="cNMP-bd_dom"/>
</dbReference>